<sequence length="207" mass="22738">MSIRYLLTFIICIASFLGCSKETISPELFGSVEGQVFNSETEEGLGGVNITTSPATNSITTGENGTFELNEVPTGPYSVTAKKSGYESSSVNVQVNEDQTATAQIYLDPEDINGKKYLSAHVTVWTETSSNDSTFAEVEYEVRNTSENTHIDQYEVYFNIYTSDKTFSREVRDTTLAPGERDIAAFKKYVQQASIDSVTVSGTFTTN</sequence>
<organism evidence="1 2">
    <name type="scientific">Fodinibius roseus</name>
    <dbReference type="NCBI Taxonomy" id="1194090"/>
    <lineage>
        <taxon>Bacteria</taxon>
        <taxon>Pseudomonadati</taxon>
        <taxon>Balneolota</taxon>
        <taxon>Balneolia</taxon>
        <taxon>Balneolales</taxon>
        <taxon>Balneolaceae</taxon>
        <taxon>Fodinibius</taxon>
    </lineage>
</organism>
<gene>
    <name evidence="1" type="ORF">SAMN05443144_107147</name>
</gene>
<evidence type="ECO:0000313" key="2">
    <source>
        <dbReference type="Proteomes" id="UP000184041"/>
    </source>
</evidence>
<dbReference type="OrthoDB" id="9815657at2"/>
<dbReference type="RefSeq" id="WP_073062201.1">
    <property type="nucleotide sequence ID" value="NZ_FQUS01000007.1"/>
</dbReference>
<dbReference type="GO" id="GO:0030246">
    <property type="term" value="F:carbohydrate binding"/>
    <property type="evidence" value="ECO:0007669"/>
    <property type="project" value="InterPro"/>
</dbReference>
<accession>A0A1M5AR20</accession>
<dbReference type="SUPFAM" id="SSF49452">
    <property type="entry name" value="Starch-binding domain-like"/>
    <property type="match status" value="1"/>
</dbReference>
<keyword evidence="2" id="KW-1185">Reference proteome</keyword>
<dbReference type="AlphaFoldDB" id="A0A1M5AR20"/>
<reference evidence="1 2" key="1">
    <citation type="submission" date="2016-11" db="EMBL/GenBank/DDBJ databases">
        <authorList>
            <person name="Jaros S."/>
            <person name="Januszkiewicz K."/>
            <person name="Wedrychowicz H."/>
        </authorList>
    </citation>
    <scope>NUCLEOTIDE SEQUENCE [LARGE SCALE GENOMIC DNA]</scope>
    <source>
        <strain evidence="1 2">DSM 21986</strain>
    </source>
</reference>
<dbReference type="Pfam" id="PF13715">
    <property type="entry name" value="CarbopepD_reg_2"/>
    <property type="match status" value="1"/>
</dbReference>
<dbReference type="Proteomes" id="UP000184041">
    <property type="component" value="Unassembled WGS sequence"/>
</dbReference>
<evidence type="ECO:0000313" key="1">
    <source>
        <dbReference type="EMBL" id="SHF32689.1"/>
    </source>
</evidence>
<dbReference type="Gene3D" id="2.60.40.1120">
    <property type="entry name" value="Carboxypeptidase-like, regulatory domain"/>
    <property type="match status" value="1"/>
</dbReference>
<dbReference type="InterPro" id="IPR013784">
    <property type="entry name" value="Carb-bd-like_fold"/>
</dbReference>
<dbReference type="STRING" id="1194090.SAMN05443144_107147"/>
<name>A0A1M5AR20_9BACT</name>
<dbReference type="PROSITE" id="PS51257">
    <property type="entry name" value="PROKAR_LIPOPROTEIN"/>
    <property type="match status" value="1"/>
</dbReference>
<proteinExistence type="predicted"/>
<protein>
    <submittedName>
        <fullName evidence="1">CarboxypepD_reg-like domain-containing protein</fullName>
    </submittedName>
</protein>
<dbReference type="EMBL" id="FQUS01000007">
    <property type="protein sequence ID" value="SHF32689.1"/>
    <property type="molecule type" value="Genomic_DNA"/>
</dbReference>